<dbReference type="AlphaFoldDB" id="X1ELL6"/>
<organism evidence="1">
    <name type="scientific">marine sediment metagenome</name>
    <dbReference type="NCBI Taxonomy" id="412755"/>
    <lineage>
        <taxon>unclassified sequences</taxon>
        <taxon>metagenomes</taxon>
        <taxon>ecological metagenomes</taxon>
    </lineage>
</organism>
<proteinExistence type="predicted"/>
<name>X1ELL6_9ZZZZ</name>
<gene>
    <name evidence="1" type="ORF">S01H4_53365</name>
</gene>
<feature type="non-terminal residue" evidence="1">
    <location>
        <position position="1"/>
    </location>
</feature>
<comment type="caution">
    <text evidence="1">The sequence shown here is derived from an EMBL/GenBank/DDBJ whole genome shotgun (WGS) entry which is preliminary data.</text>
</comment>
<dbReference type="EMBL" id="BART01030593">
    <property type="protein sequence ID" value="GAH17999.1"/>
    <property type="molecule type" value="Genomic_DNA"/>
</dbReference>
<protein>
    <submittedName>
        <fullName evidence="1">Uncharacterized protein</fullName>
    </submittedName>
</protein>
<reference evidence="1" key="1">
    <citation type="journal article" date="2014" name="Front. Microbiol.">
        <title>High frequency of phylogenetically diverse reductive dehalogenase-homologous genes in deep subseafloor sedimentary metagenomes.</title>
        <authorList>
            <person name="Kawai M."/>
            <person name="Futagami T."/>
            <person name="Toyoda A."/>
            <person name="Takaki Y."/>
            <person name="Nishi S."/>
            <person name="Hori S."/>
            <person name="Arai W."/>
            <person name="Tsubouchi T."/>
            <person name="Morono Y."/>
            <person name="Uchiyama I."/>
            <person name="Ito T."/>
            <person name="Fujiyama A."/>
            <person name="Inagaki F."/>
            <person name="Takami H."/>
        </authorList>
    </citation>
    <scope>NUCLEOTIDE SEQUENCE</scope>
    <source>
        <strain evidence="1">Expedition CK06-06</strain>
    </source>
</reference>
<evidence type="ECO:0000313" key="1">
    <source>
        <dbReference type="EMBL" id="GAH17999.1"/>
    </source>
</evidence>
<sequence>IDQSTDISYRCLDNTNSNALWVPSGTSVVPLSTGISVYGADGGSFTGQQNIYISGASGMKVECQGTLGITIYPDEAEIVTAKVNEGGGITIGNLVYQNGATGPHPQVGLADKDGVDSSHAIGIALETAADNAEIRIGFSGLISGTSTSYGTAGDEMYLINIS</sequence>
<accession>X1ELL6</accession>